<proteinExistence type="predicted"/>
<protein>
    <submittedName>
        <fullName evidence="2">Uncharacterized protein</fullName>
    </submittedName>
</protein>
<dbReference type="AlphaFoldDB" id="A0A0C3DWD1"/>
<dbReference type="EMBL" id="KN822026">
    <property type="protein sequence ID" value="KIM64880.1"/>
    <property type="molecule type" value="Genomic_DNA"/>
</dbReference>
<name>A0A0C3DWD1_9AGAM</name>
<evidence type="ECO:0000313" key="3">
    <source>
        <dbReference type="Proteomes" id="UP000053989"/>
    </source>
</evidence>
<reference evidence="3" key="2">
    <citation type="submission" date="2015-01" db="EMBL/GenBank/DDBJ databases">
        <title>Evolutionary Origins and Diversification of the Mycorrhizal Mutualists.</title>
        <authorList>
            <consortium name="DOE Joint Genome Institute"/>
            <consortium name="Mycorrhizal Genomics Consortium"/>
            <person name="Kohler A."/>
            <person name="Kuo A."/>
            <person name="Nagy L.G."/>
            <person name="Floudas D."/>
            <person name="Copeland A."/>
            <person name="Barry K.W."/>
            <person name="Cichocki N."/>
            <person name="Veneault-Fourrey C."/>
            <person name="LaButti K."/>
            <person name="Lindquist E.A."/>
            <person name="Lipzen A."/>
            <person name="Lundell T."/>
            <person name="Morin E."/>
            <person name="Murat C."/>
            <person name="Riley R."/>
            <person name="Ohm R."/>
            <person name="Sun H."/>
            <person name="Tunlid A."/>
            <person name="Henrissat B."/>
            <person name="Grigoriev I.V."/>
            <person name="Hibbett D.S."/>
            <person name="Martin F."/>
        </authorList>
    </citation>
    <scope>NUCLEOTIDE SEQUENCE [LARGE SCALE GENOMIC DNA]</scope>
    <source>
        <strain evidence="3">Foug A</strain>
    </source>
</reference>
<feature type="transmembrane region" description="Helical" evidence="1">
    <location>
        <begin position="44"/>
        <end position="63"/>
    </location>
</feature>
<evidence type="ECO:0000313" key="2">
    <source>
        <dbReference type="EMBL" id="KIM64880.1"/>
    </source>
</evidence>
<evidence type="ECO:0000256" key="1">
    <source>
        <dbReference type="SAM" id="Phobius"/>
    </source>
</evidence>
<sequence>MAVAWSGQFTFDFFIFLFTLLLSLHIRQERSWSISNILLRDGSLYFAVMGSVNVVNVTVLLAATNSLKGVTSSFTNVASATLLPRLMLNLRDPTVVTDPTDFLVSHPNMHHRQCNDGRLCCSHMQRLRVGMIRRNDYLPNFEGYLGRQIRYVGAFSTTDGRNTAIVYLFVSLIVLHTQPDMLTNRRSMVSQLIYLTM</sequence>
<keyword evidence="1" id="KW-0472">Membrane</keyword>
<organism evidence="2 3">
    <name type="scientific">Scleroderma citrinum Foug A</name>
    <dbReference type="NCBI Taxonomy" id="1036808"/>
    <lineage>
        <taxon>Eukaryota</taxon>
        <taxon>Fungi</taxon>
        <taxon>Dikarya</taxon>
        <taxon>Basidiomycota</taxon>
        <taxon>Agaricomycotina</taxon>
        <taxon>Agaricomycetes</taxon>
        <taxon>Agaricomycetidae</taxon>
        <taxon>Boletales</taxon>
        <taxon>Sclerodermatineae</taxon>
        <taxon>Sclerodermataceae</taxon>
        <taxon>Scleroderma</taxon>
    </lineage>
</organism>
<gene>
    <name evidence="2" type="ORF">SCLCIDRAFT_599807</name>
</gene>
<dbReference type="InParanoid" id="A0A0C3DWD1"/>
<keyword evidence="1" id="KW-0812">Transmembrane</keyword>
<dbReference type="OrthoDB" id="2686513at2759"/>
<dbReference type="Proteomes" id="UP000053989">
    <property type="component" value="Unassembled WGS sequence"/>
</dbReference>
<reference evidence="2 3" key="1">
    <citation type="submission" date="2014-04" db="EMBL/GenBank/DDBJ databases">
        <authorList>
            <consortium name="DOE Joint Genome Institute"/>
            <person name="Kuo A."/>
            <person name="Kohler A."/>
            <person name="Nagy L.G."/>
            <person name="Floudas D."/>
            <person name="Copeland A."/>
            <person name="Barry K.W."/>
            <person name="Cichocki N."/>
            <person name="Veneault-Fourrey C."/>
            <person name="LaButti K."/>
            <person name="Lindquist E.A."/>
            <person name="Lipzen A."/>
            <person name="Lundell T."/>
            <person name="Morin E."/>
            <person name="Murat C."/>
            <person name="Sun H."/>
            <person name="Tunlid A."/>
            <person name="Henrissat B."/>
            <person name="Grigoriev I.V."/>
            <person name="Hibbett D.S."/>
            <person name="Martin F."/>
            <person name="Nordberg H.P."/>
            <person name="Cantor M.N."/>
            <person name="Hua S.X."/>
        </authorList>
    </citation>
    <scope>NUCLEOTIDE SEQUENCE [LARGE SCALE GENOMIC DNA]</scope>
    <source>
        <strain evidence="2 3">Foug A</strain>
    </source>
</reference>
<feature type="transmembrane region" description="Helical" evidence="1">
    <location>
        <begin position="6"/>
        <end position="24"/>
    </location>
</feature>
<accession>A0A0C3DWD1</accession>
<dbReference type="HOGENOM" id="CLU_1384890_0_0_1"/>
<keyword evidence="3" id="KW-1185">Reference proteome</keyword>
<keyword evidence="1" id="KW-1133">Transmembrane helix</keyword>